<dbReference type="STRING" id="13249.T1IET6"/>
<dbReference type="InterPro" id="IPR008717">
    <property type="entry name" value="Noggin"/>
</dbReference>
<dbReference type="PANTHER" id="PTHR10494:SF6">
    <property type="entry name" value="NOGGIN"/>
    <property type="match status" value="1"/>
</dbReference>
<name>T1IET6_RHOPR</name>
<dbReference type="InterPro" id="IPR029034">
    <property type="entry name" value="Cystine-knot_cytokine"/>
</dbReference>
<accession>T1IET6</accession>
<dbReference type="AlphaFoldDB" id="T1IET6"/>
<comment type="subcellular location">
    <subcellularLocation>
        <location evidence="1">Secreted</location>
    </subcellularLocation>
</comment>
<dbReference type="SMR" id="T1IET6"/>
<dbReference type="GO" id="GO:0009953">
    <property type="term" value="P:dorsal/ventral pattern formation"/>
    <property type="evidence" value="ECO:0007669"/>
    <property type="project" value="TreeGrafter"/>
</dbReference>
<dbReference type="Proteomes" id="UP000015103">
    <property type="component" value="Unassembled WGS sequence"/>
</dbReference>
<evidence type="ECO:0000256" key="2">
    <source>
        <dbReference type="ARBA" id="ARBA00007480"/>
    </source>
</evidence>
<dbReference type="EnsemblMetazoa" id="RPRC014805-RA">
    <property type="protein sequence ID" value="RPRC014805-PA"/>
    <property type="gene ID" value="RPRC014805"/>
</dbReference>
<keyword evidence="4" id="KW-0964">Secreted</keyword>
<dbReference type="PANTHER" id="PTHR10494">
    <property type="entry name" value="BONE MORPHOGENETIC PROTEIN INHIBITOR, NOGGIN"/>
    <property type="match status" value="1"/>
</dbReference>
<evidence type="ECO:0000256" key="5">
    <source>
        <dbReference type="ARBA" id="ARBA00022729"/>
    </source>
</evidence>
<evidence type="ECO:0000313" key="6">
    <source>
        <dbReference type="EnsemblMetazoa" id="RPRC014805-PA"/>
    </source>
</evidence>
<keyword evidence="5" id="KW-0732">Signal</keyword>
<evidence type="ECO:0000256" key="3">
    <source>
        <dbReference type="ARBA" id="ARBA00022473"/>
    </source>
</evidence>
<dbReference type="InParanoid" id="T1IET6"/>
<dbReference type="OMA" id="YDPFWMS"/>
<organism evidence="6 7">
    <name type="scientific">Rhodnius prolixus</name>
    <name type="common">Triatomid bug</name>
    <dbReference type="NCBI Taxonomy" id="13249"/>
    <lineage>
        <taxon>Eukaryota</taxon>
        <taxon>Metazoa</taxon>
        <taxon>Ecdysozoa</taxon>
        <taxon>Arthropoda</taxon>
        <taxon>Hexapoda</taxon>
        <taxon>Insecta</taxon>
        <taxon>Pterygota</taxon>
        <taxon>Neoptera</taxon>
        <taxon>Paraneoptera</taxon>
        <taxon>Hemiptera</taxon>
        <taxon>Heteroptera</taxon>
        <taxon>Panheteroptera</taxon>
        <taxon>Cimicomorpha</taxon>
        <taxon>Reduviidae</taxon>
        <taxon>Triatominae</taxon>
        <taxon>Rhodnius</taxon>
    </lineage>
</organism>
<dbReference type="Gene3D" id="2.10.90.10">
    <property type="entry name" value="Cystine-knot cytokines"/>
    <property type="match status" value="1"/>
</dbReference>
<evidence type="ECO:0000256" key="1">
    <source>
        <dbReference type="ARBA" id="ARBA00004613"/>
    </source>
</evidence>
<dbReference type="VEuPathDB" id="VectorBase:RPRC014805"/>
<dbReference type="eggNOG" id="ENOG502RY1U">
    <property type="taxonomic scope" value="Eukaryota"/>
</dbReference>
<dbReference type="Pfam" id="PF05806">
    <property type="entry name" value="Noggin"/>
    <property type="match status" value="1"/>
</dbReference>
<dbReference type="HOGENOM" id="CLU_085186_1_0_1"/>
<reference evidence="6" key="1">
    <citation type="submission" date="2015-05" db="UniProtKB">
        <authorList>
            <consortium name="EnsemblMetazoa"/>
        </authorList>
    </citation>
    <scope>IDENTIFICATION</scope>
</reference>
<dbReference type="GO" id="GO:0045596">
    <property type="term" value="P:negative regulation of cell differentiation"/>
    <property type="evidence" value="ECO:0007669"/>
    <property type="project" value="InterPro"/>
</dbReference>
<proteinExistence type="inferred from homology"/>
<protein>
    <submittedName>
        <fullName evidence="6">Uncharacterized protein</fullName>
    </submittedName>
</protein>
<dbReference type="EMBL" id="ACPB03014911">
    <property type="status" value="NOT_ANNOTATED_CDS"/>
    <property type="molecule type" value="Genomic_DNA"/>
</dbReference>
<dbReference type="SUPFAM" id="SSF57501">
    <property type="entry name" value="Cystine-knot cytokines"/>
    <property type="match status" value="1"/>
</dbReference>
<evidence type="ECO:0000313" key="7">
    <source>
        <dbReference type="Proteomes" id="UP000015103"/>
    </source>
</evidence>
<evidence type="ECO:0000256" key="4">
    <source>
        <dbReference type="ARBA" id="ARBA00022525"/>
    </source>
</evidence>
<keyword evidence="7" id="KW-1185">Reference proteome</keyword>
<sequence>MMCYIIWSVVVTTAWTTSPDLLLVPRPSSLDSVPLKLWANARKAVLRPRSRDLHQSTLMAALQPHYDPKWMSLSKPQRQPANIELLIATMKLPLKVEPGERRSTAALREAAANLPFSDTLREWLVSRASCPVSFTWSDLGHDFWPRYVKTATCPRPAVGTCSWPPGMSCLPAPPKNLQILRWHCRLRKNSRKKKPIENNVWTGNDKKAPEPSKKRKGRRRKYRCMWVKASYPVPGDCVCGCG</sequence>
<dbReference type="GO" id="GO:0030514">
    <property type="term" value="P:negative regulation of BMP signaling pathway"/>
    <property type="evidence" value="ECO:0007669"/>
    <property type="project" value="InterPro"/>
</dbReference>
<dbReference type="GO" id="GO:0005615">
    <property type="term" value="C:extracellular space"/>
    <property type="evidence" value="ECO:0007669"/>
    <property type="project" value="TreeGrafter"/>
</dbReference>
<keyword evidence="3" id="KW-0217">Developmental protein</keyword>
<comment type="similarity">
    <text evidence="2">Belongs to the noggin family.</text>
</comment>